<dbReference type="AlphaFoldDB" id="A0A9D4IV89"/>
<evidence type="ECO:0000256" key="1">
    <source>
        <dbReference type="SAM" id="MobiDB-lite"/>
    </source>
</evidence>
<reference evidence="2" key="2">
    <citation type="submission" date="2020-11" db="EMBL/GenBank/DDBJ databases">
        <authorList>
            <person name="McCartney M.A."/>
            <person name="Auch B."/>
            <person name="Kono T."/>
            <person name="Mallez S."/>
            <person name="Becker A."/>
            <person name="Gohl D.M."/>
            <person name="Silverstein K.A.T."/>
            <person name="Koren S."/>
            <person name="Bechman K.B."/>
            <person name="Herman A."/>
            <person name="Abrahante J.E."/>
            <person name="Garbe J."/>
        </authorList>
    </citation>
    <scope>NUCLEOTIDE SEQUENCE</scope>
    <source>
        <strain evidence="2">Duluth1</strain>
        <tissue evidence="2">Whole animal</tissue>
    </source>
</reference>
<evidence type="ECO:0000313" key="3">
    <source>
        <dbReference type="Proteomes" id="UP000828390"/>
    </source>
</evidence>
<reference evidence="2" key="1">
    <citation type="journal article" date="2019" name="bioRxiv">
        <title>The Genome of the Zebra Mussel, Dreissena polymorpha: A Resource for Invasive Species Research.</title>
        <authorList>
            <person name="McCartney M.A."/>
            <person name="Auch B."/>
            <person name="Kono T."/>
            <person name="Mallez S."/>
            <person name="Zhang Y."/>
            <person name="Obille A."/>
            <person name="Becker A."/>
            <person name="Abrahante J.E."/>
            <person name="Garbe J."/>
            <person name="Badalamenti J.P."/>
            <person name="Herman A."/>
            <person name="Mangelson H."/>
            <person name="Liachko I."/>
            <person name="Sullivan S."/>
            <person name="Sone E.D."/>
            <person name="Koren S."/>
            <person name="Silverstein K.A.T."/>
            <person name="Beckman K.B."/>
            <person name="Gohl D.M."/>
        </authorList>
    </citation>
    <scope>NUCLEOTIDE SEQUENCE</scope>
    <source>
        <strain evidence="2">Duluth1</strain>
        <tissue evidence="2">Whole animal</tissue>
    </source>
</reference>
<proteinExistence type="predicted"/>
<keyword evidence="3" id="KW-1185">Reference proteome</keyword>
<organism evidence="2 3">
    <name type="scientific">Dreissena polymorpha</name>
    <name type="common">Zebra mussel</name>
    <name type="synonym">Mytilus polymorpha</name>
    <dbReference type="NCBI Taxonomy" id="45954"/>
    <lineage>
        <taxon>Eukaryota</taxon>
        <taxon>Metazoa</taxon>
        <taxon>Spiralia</taxon>
        <taxon>Lophotrochozoa</taxon>
        <taxon>Mollusca</taxon>
        <taxon>Bivalvia</taxon>
        <taxon>Autobranchia</taxon>
        <taxon>Heteroconchia</taxon>
        <taxon>Euheterodonta</taxon>
        <taxon>Imparidentia</taxon>
        <taxon>Neoheterodontei</taxon>
        <taxon>Myida</taxon>
        <taxon>Dreissenoidea</taxon>
        <taxon>Dreissenidae</taxon>
        <taxon>Dreissena</taxon>
    </lineage>
</organism>
<feature type="compositionally biased region" description="Polar residues" evidence="1">
    <location>
        <begin position="16"/>
        <end position="34"/>
    </location>
</feature>
<dbReference type="EMBL" id="JAIWYP010000008">
    <property type="protein sequence ID" value="KAH3788030.1"/>
    <property type="molecule type" value="Genomic_DNA"/>
</dbReference>
<gene>
    <name evidence="2" type="ORF">DPMN_166159</name>
</gene>
<dbReference type="Proteomes" id="UP000828390">
    <property type="component" value="Unassembled WGS sequence"/>
</dbReference>
<comment type="caution">
    <text evidence="2">The sequence shown here is derived from an EMBL/GenBank/DDBJ whole genome shotgun (WGS) entry which is preliminary data.</text>
</comment>
<name>A0A9D4IV89_DREPO</name>
<evidence type="ECO:0000313" key="2">
    <source>
        <dbReference type="EMBL" id="KAH3788030.1"/>
    </source>
</evidence>
<accession>A0A9D4IV89</accession>
<protein>
    <submittedName>
        <fullName evidence="2">Uncharacterized protein</fullName>
    </submittedName>
</protein>
<sequence length="319" mass="36951">MKDKLESKPTGKATLENKNTSVRTKPSQDIPTTESDSEGLLGQKWCADLYRRLPQEGFIYIGAFDFDNLKDRTIIEPTSWPTIQAIHVDGFVPYEISEKKITNVYELFSHLICGSDQLKYTLQCAAARFGIKYFGKYRRKLTEAFQQSKTQFIDAKIFFEIHGIYIEEFQLTEESVPHNLDKLLQEIFVTEITGPFHAELLGGVLDCNIIQHFENNRFYDRDVKTITGLNVNAESRKRELHIYWGKSAINVHSNFLIPLFKTDDQTSTPNTNVSQIKKIEMDSRNCIGAKIAKQEAFKWRRDFKTFETSQNVVFDELKY</sequence>
<feature type="region of interest" description="Disordered" evidence="1">
    <location>
        <begin position="1"/>
        <end position="38"/>
    </location>
</feature>